<keyword evidence="8" id="KW-1185">Reference proteome</keyword>
<dbReference type="Gene3D" id="1.10.357.140">
    <property type="entry name" value="UbiA prenyltransferase"/>
    <property type="match status" value="1"/>
</dbReference>
<dbReference type="STRING" id="943830.A4A58_09055"/>
<dbReference type="AlphaFoldDB" id="A0A163YIN3"/>
<dbReference type="PANTHER" id="PTHR11048:SF5">
    <property type="entry name" value="DECAPRENYL-PHOSPHATE PHOSPHORIBOSYLTRANSFERASE"/>
    <property type="match status" value="1"/>
</dbReference>
<feature type="transmembrane region" description="Helical" evidence="6">
    <location>
        <begin position="414"/>
        <end position="433"/>
    </location>
</feature>
<dbReference type="PANTHER" id="PTHR11048">
    <property type="entry name" value="PRENYLTRANSFERASES"/>
    <property type="match status" value="1"/>
</dbReference>
<dbReference type="InterPro" id="IPR039653">
    <property type="entry name" value="Prenyltransferase"/>
</dbReference>
<feature type="transmembrane region" description="Helical" evidence="6">
    <location>
        <begin position="382"/>
        <end position="402"/>
    </location>
</feature>
<evidence type="ECO:0000256" key="6">
    <source>
        <dbReference type="SAM" id="Phobius"/>
    </source>
</evidence>
<organism evidence="7 8">
    <name type="scientific">Tardiphaga robiniae</name>
    <dbReference type="NCBI Taxonomy" id="943830"/>
    <lineage>
        <taxon>Bacteria</taxon>
        <taxon>Pseudomonadati</taxon>
        <taxon>Pseudomonadota</taxon>
        <taxon>Alphaproteobacteria</taxon>
        <taxon>Hyphomicrobiales</taxon>
        <taxon>Nitrobacteraceae</taxon>
        <taxon>Tardiphaga</taxon>
    </lineage>
</organism>
<dbReference type="SUPFAM" id="SSF56784">
    <property type="entry name" value="HAD-like"/>
    <property type="match status" value="1"/>
</dbReference>
<name>A0A163YIN3_9BRAD</name>
<dbReference type="GO" id="GO:0009247">
    <property type="term" value="P:glycolipid biosynthetic process"/>
    <property type="evidence" value="ECO:0007669"/>
    <property type="project" value="TreeGrafter"/>
</dbReference>
<feature type="transmembrane region" description="Helical" evidence="6">
    <location>
        <begin position="218"/>
        <end position="239"/>
    </location>
</feature>
<gene>
    <name evidence="7" type="ORF">A4A58_09055</name>
</gene>
<feature type="transmembrane region" description="Helical" evidence="6">
    <location>
        <begin position="286"/>
        <end position="304"/>
    </location>
</feature>
<accession>A0A163YIN3</accession>
<evidence type="ECO:0000256" key="3">
    <source>
        <dbReference type="ARBA" id="ARBA00022692"/>
    </source>
</evidence>
<evidence type="ECO:0000313" key="8">
    <source>
        <dbReference type="Proteomes" id="UP000076574"/>
    </source>
</evidence>
<evidence type="ECO:0008006" key="9">
    <source>
        <dbReference type="Google" id="ProtNLM"/>
    </source>
</evidence>
<keyword evidence="2" id="KW-1003">Cell membrane</keyword>
<feature type="transmembrane region" description="Helical" evidence="6">
    <location>
        <begin position="309"/>
        <end position="329"/>
    </location>
</feature>
<keyword evidence="3 6" id="KW-0812">Transmembrane</keyword>
<dbReference type="InterPro" id="IPR000537">
    <property type="entry name" value="UbiA_prenyltransferase"/>
</dbReference>
<keyword evidence="5 6" id="KW-0472">Membrane</keyword>
<dbReference type="Proteomes" id="UP000076574">
    <property type="component" value="Unassembled WGS sequence"/>
</dbReference>
<reference evidence="7 8" key="1">
    <citation type="submission" date="2016-03" db="EMBL/GenBank/DDBJ databases">
        <title>Microsymbionts genomes from the relict species Vavilovia formosa (Stev.) Fed.</title>
        <authorList>
            <person name="Kopat V."/>
            <person name="Chirak E."/>
            <person name="Kimeklis A."/>
            <person name="Andronov E."/>
        </authorList>
    </citation>
    <scope>NUCLEOTIDE SEQUENCE [LARGE SCALE GENOMIC DNA]</scope>
    <source>
        <strain evidence="7 8">Vaf07</strain>
    </source>
</reference>
<comment type="subcellular location">
    <subcellularLocation>
        <location evidence="1">Membrane</location>
        <topology evidence="1">Multi-pass membrane protein</topology>
    </subcellularLocation>
</comment>
<dbReference type="InterPro" id="IPR044878">
    <property type="entry name" value="UbiA_sf"/>
</dbReference>
<dbReference type="Pfam" id="PF01040">
    <property type="entry name" value="UbiA"/>
    <property type="match status" value="1"/>
</dbReference>
<dbReference type="InterPro" id="IPR023214">
    <property type="entry name" value="HAD_sf"/>
</dbReference>
<evidence type="ECO:0000256" key="4">
    <source>
        <dbReference type="ARBA" id="ARBA00022989"/>
    </source>
</evidence>
<protein>
    <recommendedName>
        <fullName evidence="9">UbiA family prenyltransferase</fullName>
    </recommendedName>
</protein>
<dbReference type="NCBIfam" id="NF006088">
    <property type="entry name" value="PRK08238.1"/>
    <property type="match status" value="1"/>
</dbReference>
<feature type="transmembrane region" description="Helical" evidence="6">
    <location>
        <begin position="260"/>
        <end position="280"/>
    </location>
</feature>
<evidence type="ECO:0000313" key="7">
    <source>
        <dbReference type="EMBL" id="KZD22197.1"/>
    </source>
</evidence>
<evidence type="ECO:0000256" key="1">
    <source>
        <dbReference type="ARBA" id="ARBA00004141"/>
    </source>
</evidence>
<evidence type="ECO:0000256" key="5">
    <source>
        <dbReference type="ARBA" id="ARBA00023136"/>
    </source>
</evidence>
<comment type="caution">
    <text evidence="7">The sequence shown here is derived from an EMBL/GenBank/DDBJ whole genome shotgun (WGS) entry which is preliminary data.</text>
</comment>
<dbReference type="CDD" id="cd13963">
    <property type="entry name" value="PT_UbiA_2"/>
    <property type="match status" value="1"/>
</dbReference>
<dbReference type="EMBL" id="LVYV01000023">
    <property type="protein sequence ID" value="KZD22197.1"/>
    <property type="molecule type" value="Genomic_DNA"/>
</dbReference>
<evidence type="ECO:0000256" key="2">
    <source>
        <dbReference type="ARBA" id="ARBA00022475"/>
    </source>
</evidence>
<proteinExistence type="predicted"/>
<dbReference type="GO" id="GO:0016765">
    <property type="term" value="F:transferase activity, transferring alkyl or aryl (other than methyl) groups"/>
    <property type="evidence" value="ECO:0007669"/>
    <property type="project" value="InterPro"/>
</dbReference>
<sequence>MSVPLIVDVDGTLLKTDLLVETFLALLSRKPWRALLALAELRKGRAAFKARLASEAEIDISLMPLREEVITFLRGEKARGRKIYLASAADAQLVSALSDYLGLFDGVLGSDGKINLSGAAKADALCERFGKAQFDYVGDSRADLKVWSTCNVAIVAGGRGAWRAGISGGQPGVVEIVGSRPGLRDYISALRPHQWLKNALVFVPAIAGHVLMTTWFGSILAFISFCLCASAVYILNDLLDLRADRQHPRKRNRPFASGRVPIIHGAVMAPSLLLAAFSLTLFLPKVFAVVLAGYLVLTTLYSFWLKRKVLVDVIALACLYAARVIGGSVATGVLISQWLEAFSIFLFLSLALVKRSGELVDRVKSGRGDPGGRGYRLDDLPVIESMAAASGYLSALVMALYLNSEAVVNLYNKPHRLLLICVALLFWTSRMLLKAHRGQMDDDPIVFAARDRVSLGVGAVCLGVVYISL</sequence>
<feature type="transmembrane region" description="Helical" evidence="6">
    <location>
        <begin position="445"/>
        <end position="467"/>
    </location>
</feature>
<dbReference type="InterPro" id="IPR036412">
    <property type="entry name" value="HAD-like_sf"/>
</dbReference>
<dbReference type="Gene3D" id="3.40.50.1000">
    <property type="entry name" value="HAD superfamily/HAD-like"/>
    <property type="match status" value="1"/>
</dbReference>
<keyword evidence="4 6" id="KW-1133">Transmembrane helix</keyword>
<dbReference type="GO" id="GO:0005886">
    <property type="term" value="C:plasma membrane"/>
    <property type="evidence" value="ECO:0007669"/>
    <property type="project" value="TreeGrafter"/>
</dbReference>